<dbReference type="Pfam" id="PF08281">
    <property type="entry name" value="Sigma70_r4_2"/>
    <property type="match status" value="1"/>
</dbReference>
<proteinExistence type="inferred from homology"/>
<dbReference type="InterPro" id="IPR013249">
    <property type="entry name" value="RNA_pol_sigma70_r4_t2"/>
</dbReference>
<dbReference type="Proteomes" id="UP001595904">
    <property type="component" value="Unassembled WGS sequence"/>
</dbReference>
<accession>A0ABV8SZN2</accession>
<name>A0ABV8SZN2_9GAMM</name>
<reference evidence="8" key="1">
    <citation type="journal article" date="2019" name="Int. J. Syst. Evol. Microbiol.">
        <title>The Global Catalogue of Microorganisms (GCM) 10K type strain sequencing project: providing services to taxonomists for standard genome sequencing and annotation.</title>
        <authorList>
            <consortium name="The Broad Institute Genomics Platform"/>
            <consortium name="The Broad Institute Genome Sequencing Center for Infectious Disease"/>
            <person name="Wu L."/>
            <person name="Ma J."/>
        </authorList>
    </citation>
    <scope>NUCLEOTIDE SEQUENCE [LARGE SCALE GENOMIC DNA]</scope>
    <source>
        <strain evidence="8">CGMCC 1.10759</strain>
    </source>
</reference>
<protein>
    <submittedName>
        <fullName evidence="7">RNA polymerase sigma factor</fullName>
    </submittedName>
</protein>
<feature type="domain" description="RNA polymerase sigma-70 region 2" evidence="5">
    <location>
        <begin position="16"/>
        <end position="76"/>
    </location>
</feature>
<dbReference type="NCBIfam" id="TIGR02937">
    <property type="entry name" value="sigma70-ECF"/>
    <property type="match status" value="1"/>
</dbReference>
<gene>
    <name evidence="7" type="ORF">ACFPN2_24375</name>
</gene>
<evidence type="ECO:0000259" key="5">
    <source>
        <dbReference type="Pfam" id="PF04542"/>
    </source>
</evidence>
<comment type="caution">
    <text evidence="7">The sequence shown here is derived from an EMBL/GenBank/DDBJ whole genome shotgun (WGS) entry which is preliminary data.</text>
</comment>
<dbReference type="PANTHER" id="PTHR43133">
    <property type="entry name" value="RNA POLYMERASE ECF-TYPE SIGMA FACTO"/>
    <property type="match status" value="1"/>
</dbReference>
<dbReference type="InterPro" id="IPR013325">
    <property type="entry name" value="RNA_pol_sigma_r2"/>
</dbReference>
<evidence type="ECO:0000313" key="7">
    <source>
        <dbReference type="EMBL" id="MFC4312240.1"/>
    </source>
</evidence>
<evidence type="ECO:0000313" key="8">
    <source>
        <dbReference type="Proteomes" id="UP001595904"/>
    </source>
</evidence>
<evidence type="ECO:0000256" key="1">
    <source>
        <dbReference type="ARBA" id="ARBA00010641"/>
    </source>
</evidence>
<dbReference type="Pfam" id="PF04542">
    <property type="entry name" value="Sigma70_r2"/>
    <property type="match status" value="1"/>
</dbReference>
<evidence type="ECO:0000256" key="2">
    <source>
        <dbReference type="ARBA" id="ARBA00023015"/>
    </source>
</evidence>
<dbReference type="Gene3D" id="1.10.1740.10">
    <property type="match status" value="1"/>
</dbReference>
<evidence type="ECO:0000256" key="4">
    <source>
        <dbReference type="ARBA" id="ARBA00023163"/>
    </source>
</evidence>
<keyword evidence="3" id="KW-0731">Sigma factor</keyword>
<dbReference type="InterPro" id="IPR014284">
    <property type="entry name" value="RNA_pol_sigma-70_dom"/>
</dbReference>
<evidence type="ECO:0000259" key="6">
    <source>
        <dbReference type="Pfam" id="PF08281"/>
    </source>
</evidence>
<organism evidence="7 8">
    <name type="scientific">Steroidobacter flavus</name>
    <dbReference type="NCBI Taxonomy" id="1842136"/>
    <lineage>
        <taxon>Bacteria</taxon>
        <taxon>Pseudomonadati</taxon>
        <taxon>Pseudomonadota</taxon>
        <taxon>Gammaproteobacteria</taxon>
        <taxon>Steroidobacterales</taxon>
        <taxon>Steroidobacteraceae</taxon>
        <taxon>Steroidobacter</taxon>
    </lineage>
</organism>
<keyword evidence="2" id="KW-0805">Transcription regulation</keyword>
<dbReference type="InterPro" id="IPR036388">
    <property type="entry name" value="WH-like_DNA-bd_sf"/>
</dbReference>
<dbReference type="Gene3D" id="1.10.10.10">
    <property type="entry name" value="Winged helix-like DNA-binding domain superfamily/Winged helix DNA-binding domain"/>
    <property type="match status" value="1"/>
</dbReference>
<dbReference type="InterPro" id="IPR039425">
    <property type="entry name" value="RNA_pol_sigma-70-like"/>
</dbReference>
<dbReference type="SUPFAM" id="SSF88659">
    <property type="entry name" value="Sigma3 and sigma4 domains of RNA polymerase sigma factors"/>
    <property type="match status" value="1"/>
</dbReference>
<dbReference type="SUPFAM" id="SSF88946">
    <property type="entry name" value="Sigma2 domain of RNA polymerase sigma factors"/>
    <property type="match status" value="1"/>
</dbReference>
<comment type="similarity">
    <text evidence="1">Belongs to the sigma-70 factor family. ECF subfamily.</text>
</comment>
<dbReference type="EMBL" id="JBHSDU010000014">
    <property type="protein sequence ID" value="MFC4312240.1"/>
    <property type="molecule type" value="Genomic_DNA"/>
</dbReference>
<keyword evidence="8" id="KW-1185">Reference proteome</keyword>
<keyword evidence="4" id="KW-0804">Transcription</keyword>
<dbReference type="InterPro" id="IPR007627">
    <property type="entry name" value="RNA_pol_sigma70_r2"/>
</dbReference>
<feature type="domain" description="RNA polymerase sigma factor 70 region 4 type 2" evidence="6">
    <location>
        <begin position="109"/>
        <end position="158"/>
    </location>
</feature>
<evidence type="ECO:0000256" key="3">
    <source>
        <dbReference type="ARBA" id="ARBA00023082"/>
    </source>
</evidence>
<dbReference type="InterPro" id="IPR013324">
    <property type="entry name" value="RNA_pol_sigma_r3/r4-like"/>
</dbReference>
<dbReference type="PANTHER" id="PTHR43133:SF63">
    <property type="entry name" value="RNA POLYMERASE SIGMA FACTOR FECI-RELATED"/>
    <property type="match status" value="1"/>
</dbReference>
<dbReference type="RefSeq" id="WP_380601450.1">
    <property type="nucleotide sequence ID" value="NZ_JBHSDU010000014.1"/>
</dbReference>
<sequence>MTSSEWSRQIAAWADEWHGDLIKFLARRMATPADAQDLAQEVYLRLARVDRLDLVRRPRSYLLRIAANLLHEWRFKARQVRPHHSEEVDKLTSSDDPERHALASMRSQRIGVELSRLPAPVRAALVLQIRDGLSYEEIAKEMAVTPRMVKRYLLTAYATLRATLPQDM</sequence>